<organism evidence="10 11">
    <name type="scientific">Aquatica leii</name>
    <dbReference type="NCBI Taxonomy" id="1421715"/>
    <lineage>
        <taxon>Eukaryota</taxon>
        <taxon>Metazoa</taxon>
        <taxon>Ecdysozoa</taxon>
        <taxon>Arthropoda</taxon>
        <taxon>Hexapoda</taxon>
        <taxon>Insecta</taxon>
        <taxon>Pterygota</taxon>
        <taxon>Neoptera</taxon>
        <taxon>Endopterygota</taxon>
        <taxon>Coleoptera</taxon>
        <taxon>Polyphaga</taxon>
        <taxon>Elateriformia</taxon>
        <taxon>Elateroidea</taxon>
        <taxon>Lampyridae</taxon>
        <taxon>Luciolinae</taxon>
        <taxon>Aquatica</taxon>
    </lineage>
</organism>
<feature type="compositionally biased region" description="Polar residues" evidence="5">
    <location>
        <begin position="598"/>
        <end position="607"/>
    </location>
</feature>
<feature type="domain" description="EDRF1 N-terminal" evidence="9">
    <location>
        <begin position="15"/>
        <end position="194"/>
    </location>
</feature>
<dbReference type="Gene3D" id="1.25.40.10">
    <property type="entry name" value="Tetratricopeptide repeat domain"/>
    <property type="match status" value="1"/>
</dbReference>
<dbReference type="SUPFAM" id="SSF51445">
    <property type="entry name" value="(Trans)glycosidases"/>
    <property type="match status" value="1"/>
</dbReference>
<evidence type="ECO:0000259" key="8">
    <source>
        <dbReference type="Pfam" id="PF23723"/>
    </source>
</evidence>
<comment type="similarity">
    <text evidence="1">Belongs to the glycosyl hydrolase 39 family.</text>
</comment>
<feature type="region of interest" description="Disordered" evidence="5">
    <location>
        <begin position="1838"/>
        <end position="1894"/>
    </location>
</feature>
<dbReference type="FunFam" id="3.20.20.80:FF:000245">
    <property type="entry name" value="Histone H2B"/>
    <property type="match status" value="1"/>
</dbReference>
<feature type="domain" description="EDRF1 TPR repeats region" evidence="8">
    <location>
        <begin position="786"/>
        <end position="1134"/>
    </location>
</feature>
<gene>
    <name evidence="10" type="ORF">RN001_006086</name>
</gene>
<dbReference type="CDD" id="cd00063">
    <property type="entry name" value="FN3"/>
    <property type="match status" value="1"/>
</dbReference>
<protein>
    <submittedName>
        <fullName evidence="10">Uncharacterized protein</fullName>
    </submittedName>
</protein>
<keyword evidence="2" id="KW-0378">Hydrolase</keyword>
<dbReference type="InterPro" id="IPR003961">
    <property type="entry name" value="FN3_dom"/>
</dbReference>
<dbReference type="GO" id="GO:0005975">
    <property type="term" value="P:carbohydrate metabolic process"/>
    <property type="evidence" value="ECO:0007669"/>
    <property type="project" value="InterPro"/>
</dbReference>
<dbReference type="PRINTS" id="PR00745">
    <property type="entry name" value="GLHYDRLASE39"/>
</dbReference>
<feature type="compositionally biased region" description="Basic residues" evidence="5">
    <location>
        <begin position="579"/>
        <end position="590"/>
    </location>
</feature>
<dbReference type="Gene3D" id="2.60.40.10">
    <property type="entry name" value="Immunoglobulins"/>
    <property type="match status" value="1"/>
</dbReference>
<evidence type="ECO:0000256" key="1">
    <source>
        <dbReference type="ARBA" id="ARBA00008875"/>
    </source>
</evidence>
<reference evidence="11" key="1">
    <citation type="submission" date="2023-01" db="EMBL/GenBank/DDBJ databases">
        <title>Key to firefly adult light organ development and bioluminescence: homeobox transcription factors regulate luciferase expression and transportation to peroxisome.</title>
        <authorList>
            <person name="Fu X."/>
        </authorList>
    </citation>
    <scope>NUCLEOTIDE SEQUENCE [LARGE SCALE GENOMIC DNA]</scope>
</reference>
<evidence type="ECO:0000313" key="11">
    <source>
        <dbReference type="Proteomes" id="UP001353858"/>
    </source>
</evidence>
<keyword evidence="11" id="KW-1185">Reference proteome</keyword>
<dbReference type="Pfam" id="PF01229">
    <property type="entry name" value="Glyco_hydro_39"/>
    <property type="match status" value="1"/>
</dbReference>
<dbReference type="GO" id="GO:0004553">
    <property type="term" value="F:hydrolase activity, hydrolyzing O-glycosyl compounds"/>
    <property type="evidence" value="ECO:0007669"/>
    <property type="project" value="InterPro"/>
</dbReference>
<evidence type="ECO:0000256" key="4">
    <source>
        <dbReference type="PIRSR" id="PIRSR600514-1"/>
    </source>
</evidence>
<dbReference type="Pfam" id="PF21200">
    <property type="entry name" value="Glyco_hydro_39_C"/>
    <property type="match status" value="1"/>
</dbReference>
<keyword evidence="3" id="KW-0326">Glycosidase</keyword>
<accession>A0AAN7SIE4</accession>
<dbReference type="Gene3D" id="3.20.20.80">
    <property type="entry name" value="Glycosidases"/>
    <property type="match status" value="1"/>
</dbReference>
<dbReference type="PROSITE" id="PS01027">
    <property type="entry name" value="GLYCOSYL_HYDROL_F39"/>
    <property type="match status" value="1"/>
</dbReference>
<dbReference type="InterPro" id="IPR056583">
    <property type="entry name" value="EDRF1_TPR"/>
</dbReference>
<dbReference type="InterPro" id="IPR036116">
    <property type="entry name" value="FN3_sf"/>
</dbReference>
<dbReference type="InterPro" id="IPR056582">
    <property type="entry name" value="EDRF1_N"/>
</dbReference>
<evidence type="ECO:0000256" key="5">
    <source>
        <dbReference type="SAM" id="MobiDB-lite"/>
    </source>
</evidence>
<dbReference type="InterPro" id="IPR049166">
    <property type="entry name" value="GH39_cat"/>
</dbReference>
<dbReference type="InterPro" id="IPR049165">
    <property type="entry name" value="GH39_as"/>
</dbReference>
<sequence>MFNKAEEKNPTAHEEVKSKAIVKYSVPYPAKFTKLQCNTNLNLPPSNWLSSSVESYGLQHVLYEQQGFSSFRMAHMFPDCVGEVDVVSDSENIKNLLKIPYHKGSVSMTVHRIENTLLLDDFDIYKHILRTAETEWEWLKRFFCENFKTNINQEQPYDSSLYFKSKSRKALQQKSLVSKFLYHSLAGSENSENLDLKDNDLPEKFTAALSEPSPEEVPDPRSHVHKYNRNVIWTFEDIRMLIGTDMPIFGQGIHPCISLRLRDMSKPISVLTGIDYWLDNLMSNVPEVVMCYHLNGIVQKYELIKTEDLPCLDNSKFSPSVIREVAKSILSFLKSNATKAGHTYWLFKPKDQDVVKLYDLTSLCSKYMVEKDESPFTVPVAMLLYRVARNMKHSCERQHPGTIRMLLRNCIKLLEETKYPEIVTSSNYMLSDLYIPANTNPEAPDLEQLDNDCTESVFDDDIPENENDEEHTKTLILDSDNIDEKFPDLYKHPPPIGGTVEERCLQALQHITSGLDCLQYFHKSDNVNEKKDIQEPEIPMAKSFEPIPMPYSKINISSGGDNSSNNNNVANSFDGSAQKNKKNKKRKEKNKKKEEACSSGSVNNESPPNALLLKNRGEAQPLPTWQDFNDDHISWKDHFKILLYEKTELVYATLAEQQYVAGNYGASLRSLGLLVRCHEVLSRLYCSSNSLMEDCLLGRAGDCCIMIVQNWDKVEDYRLELKTFLEEDDKMKEQLEKDEQFYNIKYTDLNLKCVLIPDIRTIEQMLVKCVELYDEALKYRSCESILLRLGNSLNELGTFFLNRARNSTMESIIFDSCNKAEPYLRRGLEVFEKIKNDSNVALLYTNLGHLHRILAHASSPTERCELTTKEKLHYNKAFINYKKALQVLGERSHSPGIWDVVKWELSTALFTMATVLHDHPNPALSRAEAEKEVTETLHQALKYCDLDESNPKFPLYQFRAALIHYRLGSLNHSNIWNLTNDVGNRKGAIHLSKLHYHKATILFLASMDAVNYFTVQMQRFALVEYLAESSAVPQVKVAHYQECLSILCDVKPMLQLIIEKKIDLDDNNSIEENESSFKSLKSLIGLLQNRIQCTLRLLTKLCLSKPPINKTCSELANFYKECYALTLKLDSHQQLYDAILSINSILIEIEIFVIHFYIFTATRIEVDVTQNVTVQLRHFWKSTGLCPLGSRTEFHRYLLSNDEKLNLVYIGALPNKSIEQVRIHWLLNLIHIRIIDGVYFYNFTHLDSLLDWLHNEKLYPGFELMGVPQMENRNSSKKTKFDYNFWYNITFEVAQRYIERYGLKYITKWRFETWNEPDLKTYNILNFTFSDYATYIEACANALHDSFIFNNITGQLLKFGGPAGLFKDSRKHPLCWGSLRICNEKNKRKQHGCPLKFISFHKKGDGTTYKVLNDTIQLLKDIYGKFPRLRKIPISNDESDILTNWSKSMEWRGDVRYAAMIAKLVIDYFKVLIVNMKVPVEVISFDNAFLNYDPFYFTQRTLLARFQMNNTNPSHIQFIKKPAYSVMGLLSLLGDEYLKEDIMSSDPFVQFLATRYVKNKNEIQMSLLITYLDDDKENNKRIKRIKILFTNISYDNCCAYVIYVLDNVFTNPFLLWKTFGSPVFPTKQLRKRMRKIEEPYRFAGPSFTGNSTLELEMNLTLPSVALINICSRSFQPPGRVTHLTVRNITGNEVLLVWKDSKVRSKCIRTYEVEYQSAENDGQHQNLPFRRINKHDTIFLSYHHVATGNNSEATRGRYRVRAVDYWNTPGKYSKRRHSDQIIKGPSYDYDDELDDLTPPLIVDPDDIIVNNDDRLEVIGEPVTEKVSSKEPIWEAETIADAPTTSHDCERDGLTNVPQLENDDDSQFSDDIQDVFSPEANQDGNGGNAEEQETSE</sequence>
<dbReference type="Pfam" id="PF23723">
    <property type="entry name" value="TPR_EDRF1"/>
    <property type="match status" value="1"/>
</dbReference>
<dbReference type="InterPro" id="IPR000514">
    <property type="entry name" value="Glyco_hydro_39"/>
</dbReference>
<feature type="domain" description="EDRF1 N-terminal" evidence="9">
    <location>
        <begin position="226"/>
        <end position="471"/>
    </location>
</feature>
<comment type="caution">
    <text evidence="10">The sequence shown here is derived from an EMBL/GenBank/DDBJ whole genome shotgun (WGS) entry which is preliminary data.</text>
</comment>
<evidence type="ECO:0000313" key="10">
    <source>
        <dbReference type="EMBL" id="KAK4882767.1"/>
    </source>
</evidence>
<feature type="domain" description="Glycosyl hydrolases family 39 N-terminal catalytic" evidence="6">
    <location>
        <begin position="1164"/>
        <end position="1648"/>
    </location>
</feature>
<feature type="compositionally biased region" description="Low complexity" evidence="5">
    <location>
        <begin position="553"/>
        <end position="576"/>
    </location>
</feature>
<dbReference type="InterPro" id="IPR013783">
    <property type="entry name" value="Ig-like_fold"/>
</dbReference>
<evidence type="ECO:0000256" key="3">
    <source>
        <dbReference type="ARBA" id="ARBA00023295"/>
    </source>
</evidence>
<dbReference type="InterPro" id="IPR049167">
    <property type="entry name" value="GH39_C"/>
</dbReference>
<evidence type="ECO:0000256" key="2">
    <source>
        <dbReference type="ARBA" id="ARBA00022801"/>
    </source>
</evidence>
<proteinExistence type="inferred from homology"/>
<dbReference type="Gene3D" id="2.60.40.1500">
    <property type="entry name" value="Glycosyl hydrolase domain, family 39"/>
    <property type="match status" value="1"/>
</dbReference>
<dbReference type="InterPro" id="IPR011990">
    <property type="entry name" value="TPR-like_helical_dom_sf"/>
</dbReference>
<evidence type="ECO:0000259" key="9">
    <source>
        <dbReference type="Pfam" id="PF23788"/>
    </source>
</evidence>
<feature type="compositionally biased region" description="Acidic residues" evidence="5">
    <location>
        <begin position="1859"/>
        <end position="1871"/>
    </location>
</feature>
<evidence type="ECO:0000259" key="6">
    <source>
        <dbReference type="Pfam" id="PF01229"/>
    </source>
</evidence>
<feature type="domain" description="Alpha-L-iduronidase C-terminal" evidence="7">
    <location>
        <begin position="1681"/>
        <end position="1773"/>
    </location>
</feature>
<dbReference type="Proteomes" id="UP001353858">
    <property type="component" value="Unassembled WGS sequence"/>
</dbReference>
<dbReference type="InterPro" id="IPR017853">
    <property type="entry name" value="GH"/>
</dbReference>
<feature type="active site" description="Proton donor" evidence="4">
    <location>
        <position position="1316"/>
    </location>
</feature>
<dbReference type="PANTHER" id="PTHR15000">
    <property type="entry name" value="ERYTHROID DIFFERENTIATION-RELATED FACTOR 1"/>
    <property type="match status" value="1"/>
</dbReference>
<name>A0AAN7SIE4_9COLE</name>
<dbReference type="Pfam" id="PF23788">
    <property type="entry name" value="EDRF1_N"/>
    <property type="match status" value="2"/>
</dbReference>
<dbReference type="SUPFAM" id="SSF49265">
    <property type="entry name" value="Fibronectin type III"/>
    <property type="match status" value="1"/>
</dbReference>
<dbReference type="PANTHER" id="PTHR15000:SF1">
    <property type="entry name" value="ERYTHROID DIFFERENTIATION-RELATED FACTOR 1"/>
    <property type="match status" value="1"/>
</dbReference>
<feature type="region of interest" description="Disordered" evidence="5">
    <location>
        <begin position="553"/>
        <end position="611"/>
    </location>
</feature>
<dbReference type="EMBL" id="JARPUR010000002">
    <property type="protein sequence ID" value="KAK4882767.1"/>
    <property type="molecule type" value="Genomic_DNA"/>
</dbReference>
<dbReference type="GO" id="GO:0045893">
    <property type="term" value="P:positive regulation of DNA-templated transcription"/>
    <property type="evidence" value="ECO:0007669"/>
    <property type="project" value="TreeGrafter"/>
</dbReference>
<evidence type="ECO:0000259" key="7">
    <source>
        <dbReference type="Pfam" id="PF21200"/>
    </source>
</evidence>
<dbReference type="SUPFAM" id="SSF51011">
    <property type="entry name" value="Glycosyl hydrolase domain"/>
    <property type="match status" value="1"/>
</dbReference>